<keyword evidence="2" id="KW-1185">Reference proteome</keyword>
<evidence type="ECO:0000313" key="1">
    <source>
        <dbReference type="EMBL" id="RDB24693.1"/>
    </source>
</evidence>
<dbReference type="OrthoDB" id="2369050at2759"/>
<evidence type="ECO:0000313" key="2">
    <source>
        <dbReference type="Proteomes" id="UP000076154"/>
    </source>
</evidence>
<dbReference type="Proteomes" id="UP000076154">
    <property type="component" value="Unassembled WGS sequence"/>
</dbReference>
<protein>
    <submittedName>
        <fullName evidence="1">Uncharacterized protein</fullName>
    </submittedName>
</protein>
<gene>
    <name evidence="1" type="ORF">Hypma_008152</name>
</gene>
<dbReference type="EMBL" id="LUEZ02000041">
    <property type="protein sequence ID" value="RDB24693.1"/>
    <property type="molecule type" value="Genomic_DNA"/>
</dbReference>
<dbReference type="AlphaFoldDB" id="A0A369JYH9"/>
<sequence length="84" mass="9317">MASWKDDERKIIIDHNGCLRCCKLYTDHVTCECTAPPLKCDTYVKLMPEAAAKAKLAHDKCSKLTVATIFGSNSEGEDNVRGQK</sequence>
<accession>A0A369JYH9</accession>
<organism evidence="1 2">
    <name type="scientific">Hypsizygus marmoreus</name>
    <name type="common">White beech mushroom</name>
    <name type="synonym">Agaricus marmoreus</name>
    <dbReference type="NCBI Taxonomy" id="39966"/>
    <lineage>
        <taxon>Eukaryota</taxon>
        <taxon>Fungi</taxon>
        <taxon>Dikarya</taxon>
        <taxon>Basidiomycota</taxon>
        <taxon>Agaricomycotina</taxon>
        <taxon>Agaricomycetes</taxon>
        <taxon>Agaricomycetidae</taxon>
        <taxon>Agaricales</taxon>
        <taxon>Tricholomatineae</taxon>
        <taxon>Lyophyllaceae</taxon>
        <taxon>Hypsizygus</taxon>
    </lineage>
</organism>
<reference evidence="1" key="1">
    <citation type="submission" date="2018-04" db="EMBL/GenBank/DDBJ databases">
        <title>Whole genome sequencing of Hypsizygus marmoreus.</title>
        <authorList>
            <person name="Choi I.-G."/>
            <person name="Min B."/>
            <person name="Kim J.-G."/>
            <person name="Kim S."/>
            <person name="Oh Y.-L."/>
            <person name="Kong W.-S."/>
            <person name="Park H."/>
            <person name="Jeong J."/>
            <person name="Song E.-S."/>
        </authorList>
    </citation>
    <scope>NUCLEOTIDE SEQUENCE [LARGE SCALE GENOMIC DNA]</scope>
    <source>
        <strain evidence="1">51987-8</strain>
    </source>
</reference>
<name>A0A369JYH9_HYPMA</name>
<dbReference type="InParanoid" id="A0A369JYH9"/>
<comment type="caution">
    <text evidence="1">The sequence shown here is derived from an EMBL/GenBank/DDBJ whole genome shotgun (WGS) entry which is preliminary data.</text>
</comment>
<proteinExistence type="predicted"/>